<proteinExistence type="predicted"/>
<reference evidence="2 3" key="1">
    <citation type="submission" date="2021-06" db="EMBL/GenBank/DDBJ databases">
        <title>Halomicroarcula sp. a new haloarchaeum isolated from saline soil.</title>
        <authorList>
            <person name="Duran-Viseras A."/>
            <person name="Sanchez-Porro C."/>
            <person name="Ventosa A."/>
        </authorList>
    </citation>
    <scope>NUCLEOTIDE SEQUENCE [LARGE SCALE GENOMIC DNA]</scope>
    <source>
        <strain evidence="2 3">F13</strain>
    </source>
</reference>
<dbReference type="AlphaFoldDB" id="A0AAW4PZD8"/>
<dbReference type="RefSeq" id="WP_220620497.1">
    <property type="nucleotide sequence ID" value="NZ_RKLR01000017.1"/>
</dbReference>
<keyword evidence="3" id="KW-1185">Reference proteome</keyword>
<evidence type="ECO:0000313" key="3">
    <source>
        <dbReference type="Proteomes" id="UP001430377"/>
    </source>
</evidence>
<feature type="coiled-coil region" evidence="1">
    <location>
        <begin position="13"/>
        <end position="40"/>
    </location>
</feature>
<evidence type="ECO:0008006" key="4">
    <source>
        <dbReference type="Google" id="ProtNLM"/>
    </source>
</evidence>
<sequence length="69" mass="7943">MTNRDALSPHVRIVEAEHHLSEAQSALAEEDNELIDLIAELRREVNAVGQMVEETHKDTTDPWRRRKSP</sequence>
<name>A0AAW4PZD8_9EURY</name>
<protein>
    <recommendedName>
        <fullName evidence="4">SlyX protein</fullName>
    </recommendedName>
</protein>
<comment type="caution">
    <text evidence="2">The sequence shown here is derived from an EMBL/GenBank/DDBJ whole genome shotgun (WGS) entry which is preliminary data.</text>
</comment>
<accession>A0AAW4PZD8</accession>
<organism evidence="2 3">
    <name type="scientific">Haloarcula rubra</name>
    <dbReference type="NCBI Taxonomy" id="2487747"/>
    <lineage>
        <taxon>Archaea</taxon>
        <taxon>Methanobacteriati</taxon>
        <taxon>Methanobacteriota</taxon>
        <taxon>Stenosarchaea group</taxon>
        <taxon>Halobacteria</taxon>
        <taxon>Halobacteriales</taxon>
        <taxon>Haloarculaceae</taxon>
        <taxon>Haloarcula</taxon>
    </lineage>
</organism>
<evidence type="ECO:0000256" key="1">
    <source>
        <dbReference type="SAM" id="Coils"/>
    </source>
</evidence>
<evidence type="ECO:0000313" key="2">
    <source>
        <dbReference type="EMBL" id="MBX0325633.1"/>
    </source>
</evidence>
<dbReference type="Proteomes" id="UP001430377">
    <property type="component" value="Unassembled WGS sequence"/>
</dbReference>
<dbReference type="EMBL" id="RKLR01000017">
    <property type="protein sequence ID" value="MBX0325633.1"/>
    <property type="molecule type" value="Genomic_DNA"/>
</dbReference>
<gene>
    <name evidence="2" type="ORF">EGH21_21670</name>
</gene>
<keyword evidence="1" id="KW-0175">Coiled coil</keyword>